<dbReference type="InterPro" id="IPR008875">
    <property type="entry name" value="TraX"/>
</dbReference>
<sequence>MRNHWISLAQWLALGAMTLEHIARFALPDIWGLATWATLLGRIALPLFAAMIAWHLVHSIRDPLAYLHRLLLIALVAQLPYTLVVTSSVGNVVFTLSLGAALTGVLLSSGYLPRPAMLLPLGILAVALRDYLEYGLFGVALVPAFALVFASRGVWQLPAALGLLIVAYRLNTVWLFSLVSLAAALAVLALHLGLLRQVANVPRISPWLWRAWYPLHFALIAAFQIFVPWPG</sequence>
<dbReference type="RefSeq" id="WP_386771912.1">
    <property type="nucleotide sequence ID" value="NZ_JBHRUG010000009.1"/>
</dbReference>
<feature type="transmembrane region" description="Helical" evidence="1">
    <location>
        <begin position="34"/>
        <end position="54"/>
    </location>
</feature>
<keyword evidence="1" id="KW-0812">Transmembrane</keyword>
<feature type="transmembrane region" description="Helical" evidence="1">
    <location>
        <begin position="92"/>
        <end position="113"/>
    </location>
</feature>
<evidence type="ECO:0000313" key="3">
    <source>
        <dbReference type="Proteomes" id="UP001595579"/>
    </source>
</evidence>
<protein>
    <submittedName>
        <fullName evidence="2">TraX family protein</fullName>
    </submittedName>
</protein>
<gene>
    <name evidence="2" type="ORF">ACFOEV_04365</name>
</gene>
<reference evidence="3" key="1">
    <citation type="journal article" date="2019" name="Int. J. Syst. Evol. Microbiol.">
        <title>The Global Catalogue of Microorganisms (GCM) 10K type strain sequencing project: providing services to taxonomists for standard genome sequencing and annotation.</title>
        <authorList>
            <consortium name="The Broad Institute Genomics Platform"/>
            <consortium name="The Broad Institute Genome Sequencing Center for Infectious Disease"/>
            <person name="Wu L."/>
            <person name="Ma J."/>
        </authorList>
    </citation>
    <scope>NUCLEOTIDE SEQUENCE [LARGE SCALE GENOMIC DNA]</scope>
    <source>
        <strain evidence="3">CECT 7698</strain>
    </source>
</reference>
<dbReference type="EMBL" id="JBHRUG010000009">
    <property type="protein sequence ID" value="MFC3282840.1"/>
    <property type="molecule type" value="Genomic_DNA"/>
</dbReference>
<keyword evidence="1" id="KW-1133">Transmembrane helix</keyword>
<feature type="transmembrane region" description="Helical" evidence="1">
    <location>
        <begin position="134"/>
        <end position="154"/>
    </location>
</feature>
<keyword evidence="3" id="KW-1185">Reference proteome</keyword>
<feature type="transmembrane region" description="Helical" evidence="1">
    <location>
        <begin position="207"/>
        <end position="227"/>
    </location>
</feature>
<comment type="caution">
    <text evidence="2">The sequence shown here is derived from an EMBL/GenBank/DDBJ whole genome shotgun (WGS) entry which is preliminary data.</text>
</comment>
<name>A0ABV7LKK2_9GAMM</name>
<accession>A0ABV7LKK2</accession>
<evidence type="ECO:0000256" key="1">
    <source>
        <dbReference type="SAM" id="Phobius"/>
    </source>
</evidence>
<feature type="transmembrane region" description="Helical" evidence="1">
    <location>
        <begin position="66"/>
        <end position="86"/>
    </location>
</feature>
<keyword evidence="1" id="KW-0472">Membrane</keyword>
<feature type="transmembrane region" description="Helical" evidence="1">
    <location>
        <begin position="174"/>
        <end position="195"/>
    </location>
</feature>
<organism evidence="2 3">
    <name type="scientific">Litchfieldella rifensis</name>
    <dbReference type="NCBI Taxonomy" id="762643"/>
    <lineage>
        <taxon>Bacteria</taxon>
        <taxon>Pseudomonadati</taxon>
        <taxon>Pseudomonadota</taxon>
        <taxon>Gammaproteobacteria</taxon>
        <taxon>Oceanospirillales</taxon>
        <taxon>Halomonadaceae</taxon>
        <taxon>Litchfieldella</taxon>
    </lineage>
</organism>
<dbReference type="Pfam" id="PF05857">
    <property type="entry name" value="TraX"/>
    <property type="match status" value="1"/>
</dbReference>
<evidence type="ECO:0000313" key="2">
    <source>
        <dbReference type="EMBL" id="MFC3282840.1"/>
    </source>
</evidence>
<proteinExistence type="predicted"/>
<dbReference type="Proteomes" id="UP001595579">
    <property type="component" value="Unassembled WGS sequence"/>
</dbReference>